<dbReference type="PANTHER" id="PTHR45647:SF25">
    <property type="entry name" value="ADENINE NUCLEOTIDE ALPHA HYDROLASES-LIKE SUPERFAMILY PROTEIN"/>
    <property type="match status" value="1"/>
</dbReference>
<evidence type="ECO:0000259" key="4">
    <source>
        <dbReference type="Pfam" id="PF00582"/>
    </source>
</evidence>
<evidence type="ECO:0000313" key="5">
    <source>
        <dbReference type="EMBL" id="KAG8471677.1"/>
    </source>
</evidence>
<dbReference type="InterPro" id="IPR014729">
    <property type="entry name" value="Rossmann-like_a/b/a_fold"/>
</dbReference>
<evidence type="ECO:0000256" key="2">
    <source>
        <dbReference type="ARBA" id="ARBA00012483"/>
    </source>
</evidence>
<gene>
    <name evidence="5" type="ORF">CXB51_036138</name>
</gene>
<dbReference type="CDD" id="cd01989">
    <property type="entry name" value="USP_STK_Ubox_N"/>
    <property type="match status" value="1"/>
</dbReference>
<dbReference type="AlphaFoldDB" id="A0A8J5Y060"/>
<evidence type="ECO:0000256" key="1">
    <source>
        <dbReference type="ARBA" id="ARBA00000900"/>
    </source>
</evidence>
<evidence type="ECO:0000313" key="6">
    <source>
        <dbReference type="Proteomes" id="UP000701853"/>
    </source>
</evidence>
<feature type="domain" description="UspA" evidence="4">
    <location>
        <begin position="17"/>
        <end position="144"/>
    </location>
</feature>
<comment type="caution">
    <text evidence="5">The sequence shown here is derived from an EMBL/GenBank/DDBJ whole genome shotgun (WGS) entry which is preliminary data.</text>
</comment>
<dbReference type="Gene3D" id="3.40.50.620">
    <property type="entry name" value="HUPs"/>
    <property type="match status" value="1"/>
</dbReference>
<evidence type="ECO:0000256" key="3">
    <source>
        <dbReference type="ARBA" id="ARBA00022786"/>
    </source>
</evidence>
<reference evidence="5 6" key="1">
    <citation type="journal article" date="2021" name="bioRxiv">
        <title>The Gossypium anomalum genome as a resource for cotton improvement and evolutionary analysis of hybrid incompatibility.</title>
        <authorList>
            <person name="Grover C.E."/>
            <person name="Yuan D."/>
            <person name="Arick M.A."/>
            <person name="Miller E.R."/>
            <person name="Hu G."/>
            <person name="Peterson D.G."/>
            <person name="Wendel J.F."/>
            <person name="Udall J.A."/>
        </authorList>
    </citation>
    <scope>NUCLEOTIDE SEQUENCE [LARGE SCALE GENOMIC DNA]</scope>
    <source>
        <strain evidence="5">JFW-Udall</strain>
        <tissue evidence="5">Leaf</tissue>
    </source>
</reference>
<dbReference type="Pfam" id="PF00582">
    <property type="entry name" value="Usp"/>
    <property type="match status" value="1"/>
</dbReference>
<dbReference type="EMBL" id="JAHUZN010000013">
    <property type="protein sequence ID" value="KAG8471677.1"/>
    <property type="molecule type" value="Genomic_DNA"/>
</dbReference>
<dbReference type="GO" id="GO:0061630">
    <property type="term" value="F:ubiquitin protein ligase activity"/>
    <property type="evidence" value="ECO:0007669"/>
    <property type="project" value="UniProtKB-EC"/>
</dbReference>
<dbReference type="EC" id="2.3.2.27" evidence="2"/>
<dbReference type="PANTHER" id="PTHR45647">
    <property type="entry name" value="OS02G0152300 PROTEIN"/>
    <property type="match status" value="1"/>
</dbReference>
<accession>A0A8J5Y060</accession>
<comment type="catalytic activity">
    <reaction evidence="1">
        <text>S-ubiquitinyl-[E2 ubiquitin-conjugating enzyme]-L-cysteine + [acceptor protein]-L-lysine = [E2 ubiquitin-conjugating enzyme]-L-cysteine + N(6)-ubiquitinyl-[acceptor protein]-L-lysine.</text>
        <dbReference type="EC" id="2.3.2.27"/>
    </reaction>
</comment>
<organism evidence="5 6">
    <name type="scientific">Gossypium anomalum</name>
    <dbReference type="NCBI Taxonomy" id="47600"/>
    <lineage>
        <taxon>Eukaryota</taxon>
        <taxon>Viridiplantae</taxon>
        <taxon>Streptophyta</taxon>
        <taxon>Embryophyta</taxon>
        <taxon>Tracheophyta</taxon>
        <taxon>Spermatophyta</taxon>
        <taxon>Magnoliopsida</taxon>
        <taxon>eudicotyledons</taxon>
        <taxon>Gunneridae</taxon>
        <taxon>Pentapetalae</taxon>
        <taxon>rosids</taxon>
        <taxon>malvids</taxon>
        <taxon>Malvales</taxon>
        <taxon>Malvaceae</taxon>
        <taxon>Malvoideae</taxon>
        <taxon>Gossypium</taxon>
    </lineage>
</organism>
<dbReference type="InterPro" id="IPR006016">
    <property type="entry name" value="UspA"/>
</dbReference>
<name>A0A8J5Y060_9ROSI</name>
<sequence>MSQYVRGENPERKDRLVAVGVDKDKYSLQALHWAVDNFLTRGQTLRLVHVLQKPINPLQDESNVVGERQVDNQNLDLFLPLRSLCARKQIQCETVVLEDTDVAKALVGYVNQYGIETLFVGAVSKTGISRLFKGTDTPSSILKLAPDFCNVYVIAKRKVAAARLASRPAPGRAQSLNSEDDSIIENDGLFYDDEVSALDMNSSSGAGSDGLNSSLYQNLGTSLRSPPVMDPFRRSFAVPVTSSPALDLPAFRTGQKHHSIPTTLSEYSSLLEYESPSSPESAMLEPHQGGDAHVSLMSGRTLLYNRGAPGSMNQSLRVTTHNTLTLNKPEDNDETRRLRIELKQTMDMYHAACKEALAAKQQMMQLKEWKRRVEEKRKKGGTLSSTRKTRITRTRVDVDDESTQELVELEVQKRVEEELQKALCEAEERRKLMGCSALDKSKLDPAILDIHD</sequence>
<protein>
    <recommendedName>
        <fullName evidence="2">RING-type E3 ubiquitin transferase</fullName>
        <ecNumber evidence="2">2.3.2.27</ecNumber>
    </recommendedName>
</protein>
<dbReference type="SUPFAM" id="SSF52402">
    <property type="entry name" value="Adenine nucleotide alpha hydrolases-like"/>
    <property type="match status" value="1"/>
</dbReference>
<dbReference type="InterPro" id="IPR051348">
    <property type="entry name" value="U-box_ubiquitin_ligases"/>
</dbReference>
<proteinExistence type="predicted"/>
<dbReference type="OrthoDB" id="786795at2759"/>
<dbReference type="Proteomes" id="UP000701853">
    <property type="component" value="Chromosome 13"/>
</dbReference>
<keyword evidence="3" id="KW-0833">Ubl conjugation pathway</keyword>
<keyword evidence="6" id="KW-1185">Reference proteome</keyword>